<evidence type="ECO:0000313" key="1">
    <source>
        <dbReference type="EMBL" id="JAD52808.1"/>
    </source>
</evidence>
<reference evidence="1" key="1">
    <citation type="submission" date="2014-09" db="EMBL/GenBank/DDBJ databases">
        <authorList>
            <person name="Magalhaes I.L.F."/>
            <person name="Oliveira U."/>
            <person name="Santos F.R."/>
            <person name="Vidigal T.H.D.A."/>
            <person name="Brescovit A.D."/>
            <person name="Santos A.J."/>
        </authorList>
    </citation>
    <scope>NUCLEOTIDE SEQUENCE</scope>
    <source>
        <tissue evidence="1">Shoot tissue taken approximately 20 cm above the soil surface</tissue>
    </source>
</reference>
<dbReference type="EMBL" id="GBRH01245087">
    <property type="protein sequence ID" value="JAD52808.1"/>
    <property type="molecule type" value="Transcribed_RNA"/>
</dbReference>
<accession>A0A0A9ASF1</accession>
<protein>
    <submittedName>
        <fullName evidence="1">Uncharacterized protein</fullName>
    </submittedName>
</protein>
<organism evidence="1">
    <name type="scientific">Arundo donax</name>
    <name type="common">Giant reed</name>
    <name type="synonym">Donax arundinaceus</name>
    <dbReference type="NCBI Taxonomy" id="35708"/>
    <lineage>
        <taxon>Eukaryota</taxon>
        <taxon>Viridiplantae</taxon>
        <taxon>Streptophyta</taxon>
        <taxon>Embryophyta</taxon>
        <taxon>Tracheophyta</taxon>
        <taxon>Spermatophyta</taxon>
        <taxon>Magnoliopsida</taxon>
        <taxon>Liliopsida</taxon>
        <taxon>Poales</taxon>
        <taxon>Poaceae</taxon>
        <taxon>PACMAD clade</taxon>
        <taxon>Arundinoideae</taxon>
        <taxon>Arundineae</taxon>
        <taxon>Arundo</taxon>
    </lineage>
</organism>
<name>A0A0A9ASF1_ARUDO</name>
<proteinExistence type="predicted"/>
<reference evidence="1" key="2">
    <citation type="journal article" date="2015" name="Data Brief">
        <title>Shoot transcriptome of the giant reed, Arundo donax.</title>
        <authorList>
            <person name="Barrero R.A."/>
            <person name="Guerrero F.D."/>
            <person name="Moolhuijzen P."/>
            <person name="Goolsby J.A."/>
            <person name="Tidwell J."/>
            <person name="Bellgard S.E."/>
            <person name="Bellgard M.I."/>
        </authorList>
    </citation>
    <scope>NUCLEOTIDE SEQUENCE</scope>
    <source>
        <tissue evidence="1">Shoot tissue taken approximately 20 cm above the soil surface</tissue>
    </source>
</reference>
<dbReference type="AlphaFoldDB" id="A0A0A9ASF1"/>
<sequence>MKIKVAKEYNKERTHVLKIKPG</sequence>